<reference evidence="1 2" key="1">
    <citation type="submission" date="2021-05" db="EMBL/GenBank/DDBJ databases">
        <title>A Polyphasic approach of four new species of the genus Ohtaekwangia: Ohtaekwangia histidinii sp. nov., Ohtaekwangia cretensis sp. nov., Ohtaekwangia indiensis sp. nov., Ohtaekwangia reichenbachii sp. nov. from diverse environment.</title>
        <authorList>
            <person name="Octaviana S."/>
        </authorList>
    </citation>
    <scope>NUCLEOTIDE SEQUENCE [LARGE SCALE GENOMIC DNA]</scope>
    <source>
        <strain evidence="1 2">PWU20</strain>
    </source>
</reference>
<dbReference type="EMBL" id="JAHESD010000010">
    <property type="protein sequence ID" value="MBT1702967.1"/>
    <property type="molecule type" value="Genomic_DNA"/>
</dbReference>
<evidence type="ECO:0000313" key="2">
    <source>
        <dbReference type="Proteomes" id="UP000772618"/>
    </source>
</evidence>
<comment type="caution">
    <text evidence="1">The sequence shown here is derived from an EMBL/GenBank/DDBJ whole genome shotgun (WGS) entry which is preliminary data.</text>
</comment>
<dbReference type="Proteomes" id="UP000772618">
    <property type="component" value="Unassembled WGS sequence"/>
</dbReference>
<name>A0ABS5VQ98_9BACT</name>
<keyword evidence="2" id="KW-1185">Reference proteome</keyword>
<proteinExistence type="predicted"/>
<evidence type="ECO:0000313" key="1">
    <source>
        <dbReference type="EMBL" id="MBT1702967.1"/>
    </source>
</evidence>
<sequence length="166" mass="19718">MAVNVKRYIINYSKFVTERIPMEFRFDDVIAYVNVLVSPLVSLYNNLLPFRDQVTYKLNITSQVCFLEKMLNDRYDVVERRIYIRDGNEYLPTFIFRKAELQPLFVYTKGEASKPRVNIYRKGEVGQFTYDFVVCVPASVPYNEREMRALISYYKLASKFFTITTF</sequence>
<evidence type="ECO:0008006" key="3">
    <source>
        <dbReference type="Google" id="ProtNLM"/>
    </source>
</evidence>
<organism evidence="1 2">
    <name type="scientific">Chryseosolibacter indicus</name>
    <dbReference type="NCBI Taxonomy" id="2782351"/>
    <lineage>
        <taxon>Bacteria</taxon>
        <taxon>Pseudomonadati</taxon>
        <taxon>Bacteroidota</taxon>
        <taxon>Cytophagia</taxon>
        <taxon>Cytophagales</taxon>
        <taxon>Chryseotaleaceae</taxon>
        <taxon>Chryseosolibacter</taxon>
    </lineage>
</organism>
<gene>
    <name evidence="1" type="ORF">KK060_06730</name>
</gene>
<dbReference type="RefSeq" id="WP_254152937.1">
    <property type="nucleotide sequence ID" value="NZ_JAHESD010000010.1"/>
</dbReference>
<accession>A0ABS5VQ98</accession>
<protein>
    <recommendedName>
        <fullName evidence="3">IPExxxVDY family protein</fullName>
    </recommendedName>
</protein>